<reference evidence="3 4" key="1">
    <citation type="submission" date="2015-02" db="EMBL/GenBank/DDBJ databases">
        <authorList>
            <person name="Ju K.-S."/>
            <person name="Doroghazi J.R."/>
            <person name="Metcalf W."/>
        </authorList>
    </citation>
    <scope>NUCLEOTIDE SEQUENCE [LARGE SCALE GENOMIC DNA]</scope>
    <source>
        <strain evidence="3 4">ATCC 31215</strain>
    </source>
</reference>
<dbReference type="Proteomes" id="UP000033699">
    <property type="component" value="Unassembled WGS sequence"/>
</dbReference>
<dbReference type="RefSeq" id="WP_045695955.1">
    <property type="nucleotide sequence ID" value="NZ_JZKH01000022.1"/>
</dbReference>
<keyword evidence="2" id="KW-0472">Membrane</keyword>
<evidence type="ECO:0000313" key="4">
    <source>
        <dbReference type="Proteomes" id="UP000033699"/>
    </source>
</evidence>
<evidence type="ECO:0000313" key="3">
    <source>
        <dbReference type="EMBL" id="KJS61696.1"/>
    </source>
</evidence>
<keyword evidence="2" id="KW-0812">Transmembrane</keyword>
<evidence type="ECO:0000256" key="1">
    <source>
        <dbReference type="SAM" id="MobiDB-lite"/>
    </source>
</evidence>
<sequence length="169" mass="17538">MTFQRRYLRSLLASDGGPGAPSACPRPGPEVAWWRRFLASLLDVPPPAVRAGAVPEQRRPEVLPPVAPPWQPRPPFFAPVPGGRWSPQPAQAPVPFQSGKFVAAGAVASSGGAGRQRLRAVLAAVALGAAGILLAFLLGAFDGPDRPAPPKPTPSTTAPVVPGPTPQYP</sequence>
<accession>A0A0F2TGM5</accession>
<proteinExistence type="predicted"/>
<keyword evidence="4" id="KW-1185">Reference proteome</keyword>
<organism evidence="3 4">
    <name type="scientific">Streptomyces rubellomurinus (strain ATCC 31215)</name>
    <dbReference type="NCBI Taxonomy" id="359131"/>
    <lineage>
        <taxon>Bacteria</taxon>
        <taxon>Bacillati</taxon>
        <taxon>Actinomycetota</taxon>
        <taxon>Actinomycetes</taxon>
        <taxon>Kitasatosporales</taxon>
        <taxon>Streptomycetaceae</taxon>
        <taxon>Streptomyces</taxon>
    </lineage>
</organism>
<evidence type="ECO:0000256" key="2">
    <source>
        <dbReference type="SAM" id="Phobius"/>
    </source>
</evidence>
<feature type="region of interest" description="Disordered" evidence="1">
    <location>
        <begin position="143"/>
        <end position="169"/>
    </location>
</feature>
<protein>
    <submittedName>
        <fullName evidence="3">Uncharacterized protein</fullName>
    </submittedName>
</protein>
<gene>
    <name evidence="3" type="ORF">VM95_13270</name>
</gene>
<dbReference type="AlphaFoldDB" id="A0A0F2TGM5"/>
<feature type="transmembrane region" description="Helical" evidence="2">
    <location>
        <begin position="120"/>
        <end position="141"/>
    </location>
</feature>
<keyword evidence="2" id="KW-1133">Transmembrane helix</keyword>
<name>A0A0F2TGM5_STRR3</name>
<dbReference type="EMBL" id="JZKH01000022">
    <property type="protein sequence ID" value="KJS61696.1"/>
    <property type="molecule type" value="Genomic_DNA"/>
</dbReference>
<comment type="caution">
    <text evidence="3">The sequence shown here is derived from an EMBL/GenBank/DDBJ whole genome shotgun (WGS) entry which is preliminary data.</text>
</comment>
<dbReference type="PATRIC" id="fig|359131.3.peg.2882"/>